<keyword evidence="2" id="KW-0812">Transmembrane</keyword>
<evidence type="ECO:0000256" key="2">
    <source>
        <dbReference type="SAM" id="Phobius"/>
    </source>
</evidence>
<reference evidence="3" key="1">
    <citation type="submission" date="2020-10" db="EMBL/GenBank/DDBJ databases">
        <authorList>
            <person name="Muller C M."/>
        </authorList>
    </citation>
    <scope>NUCLEOTIDE SEQUENCE</scope>
    <source>
        <strain evidence="3">THUN-12</strain>
    </source>
</reference>
<feature type="non-terminal residue" evidence="3">
    <location>
        <position position="304"/>
    </location>
</feature>
<dbReference type="Proteomes" id="UP000683417">
    <property type="component" value="Unassembled WGS sequence"/>
</dbReference>
<accession>A0A9W4GEN7</accession>
<protein>
    <submittedName>
        <fullName evidence="3">BgTH12-02209</fullName>
    </submittedName>
</protein>
<name>A0A9W4GEN7_BLUGR</name>
<sequence>IEAKAVYKNLAFSTLTTSHSLILFHSFQLNPRLSRSCRSSSTHFYQQRHSRKMRLLGTLAAVPCVFSVYVAGEHGYLCSDAEGTTNTTYDQALVEKSVTDACLPDSELSAAELAANVEAKKYPQVWVDSEDYGFNETVLLWKYQRNSSESLEEADVLVFTNKSCDILGLLQTSDDQYTICEDVKEQNDKKTSSEILSKKPRPGIFSGRGGIYDLLPGQEPHFDDFDAQGRRIPRRIAPQPYPGQGGGPPPSMPGPPMGGPPNMSGPPRGPPPNMSGPPRGPPPMQGPPGGFPPNSCGPRGCPPR</sequence>
<evidence type="ECO:0000256" key="1">
    <source>
        <dbReference type="SAM" id="MobiDB-lite"/>
    </source>
</evidence>
<proteinExistence type="predicted"/>
<evidence type="ECO:0000313" key="3">
    <source>
        <dbReference type="EMBL" id="CAD6501966.1"/>
    </source>
</evidence>
<keyword evidence="2" id="KW-1133">Transmembrane helix</keyword>
<evidence type="ECO:0000313" key="4">
    <source>
        <dbReference type="Proteomes" id="UP000683417"/>
    </source>
</evidence>
<dbReference type="AlphaFoldDB" id="A0A9W4GEN7"/>
<keyword evidence="2" id="KW-0472">Membrane</keyword>
<comment type="caution">
    <text evidence="3">The sequence shown here is derived from an EMBL/GenBank/DDBJ whole genome shotgun (WGS) entry which is preliminary data.</text>
</comment>
<dbReference type="EMBL" id="CAJHIT010000005">
    <property type="protein sequence ID" value="CAD6501966.1"/>
    <property type="molecule type" value="Genomic_DNA"/>
</dbReference>
<feature type="compositionally biased region" description="Basic and acidic residues" evidence="1">
    <location>
        <begin position="220"/>
        <end position="229"/>
    </location>
</feature>
<gene>
    <name evidence="3" type="ORF">BGTH12_LOCUS3324</name>
</gene>
<organism evidence="3 4">
    <name type="scientific">Blumeria graminis f. sp. triticale</name>
    <dbReference type="NCBI Taxonomy" id="1689686"/>
    <lineage>
        <taxon>Eukaryota</taxon>
        <taxon>Fungi</taxon>
        <taxon>Dikarya</taxon>
        <taxon>Ascomycota</taxon>
        <taxon>Pezizomycotina</taxon>
        <taxon>Leotiomycetes</taxon>
        <taxon>Erysiphales</taxon>
        <taxon>Erysiphaceae</taxon>
        <taxon>Blumeria</taxon>
    </lineage>
</organism>
<feature type="region of interest" description="Disordered" evidence="1">
    <location>
        <begin position="184"/>
        <end position="304"/>
    </location>
</feature>
<feature type="compositionally biased region" description="Pro residues" evidence="1">
    <location>
        <begin position="247"/>
        <end position="291"/>
    </location>
</feature>
<feature type="transmembrane region" description="Helical" evidence="2">
    <location>
        <begin position="55"/>
        <end position="72"/>
    </location>
</feature>